<organism evidence="1 2">
    <name type="scientific">[Myrmecia] bisecta</name>
    <dbReference type="NCBI Taxonomy" id="41462"/>
    <lineage>
        <taxon>Eukaryota</taxon>
        <taxon>Viridiplantae</taxon>
        <taxon>Chlorophyta</taxon>
        <taxon>core chlorophytes</taxon>
        <taxon>Trebouxiophyceae</taxon>
        <taxon>Trebouxiales</taxon>
        <taxon>Trebouxiaceae</taxon>
        <taxon>Myrmecia</taxon>
    </lineage>
</organism>
<sequence length="155" mass="17024">MANWGVILEGPPHFECMTLQQVVYRQDAASGEVVPWGMLQSVQHPSMEPEPHSLYSLTFVKQQQFWQGCKVDVLRKGQGELVRSCGKLRMRGTTGSRSSTCPPAAQHVAARCGQVSAGTANRMCAMAGMTRGVIWWTISPGGAPAQHAQRKQRRC</sequence>
<keyword evidence="2" id="KW-1185">Reference proteome</keyword>
<protein>
    <submittedName>
        <fullName evidence="1">Uncharacterized protein</fullName>
    </submittedName>
</protein>
<comment type="caution">
    <text evidence="1">The sequence shown here is derived from an EMBL/GenBank/DDBJ whole genome shotgun (WGS) entry which is preliminary data.</text>
</comment>
<dbReference type="EMBL" id="JALJOR010000009">
    <property type="protein sequence ID" value="KAK9811685.1"/>
    <property type="molecule type" value="Genomic_DNA"/>
</dbReference>
<dbReference type="AlphaFoldDB" id="A0AAW1PTI2"/>
<dbReference type="Proteomes" id="UP001489004">
    <property type="component" value="Unassembled WGS sequence"/>
</dbReference>
<proteinExistence type="predicted"/>
<gene>
    <name evidence="1" type="ORF">WJX72_008343</name>
</gene>
<evidence type="ECO:0000313" key="2">
    <source>
        <dbReference type="Proteomes" id="UP001489004"/>
    </source>
</evidence>
<name>A0AAW1PTI2_9CHLO</name>
<evidence type="ECO:0000313" key="1">
    <source>
        <dbReference type="EMBL" id="KAK9811685.1"/>
    </source>
</evidence>
<reference evidence="1 2" key="1">
    <citation type="journal article" date="2024" name="Nat. Commun.">
        <title>Phylogenomics reveals the evolutionary origins of lichenization in chlorophyte algae.</title>
        <authorList>
            <person name="Puginier C."/>
            <person name="Libourel C."/>
            <person name="Otte J."/>
            <person name="Skaloud P."/>
            <person name="Haon M."/>
            <person name="Grisel S."/>
            <person name="Petersen M."/>
            <person name="Berrin J.G."/>
            <person name="Delaux P.M."/>
            <person name="Dal Grande F."/>
            <person name="Keller J."/>
        </authorList>
    </citation>
    <scope>NUCLEOTIDE SEQUENCE [LARGE SCALE GENOMIC DNA]</scope>
    <source>
        <strain evidence="1 2">SAG 2043</strain>
    </source>
</reference>
<accession>A0AAW1PTI2</accession>